<dbReference type="AlphaFoldDB" id="A0A194PKM5"/>
<keyword evidence="2" id="KW-1185">Reference proteome</keyword>
<proteinExistence type="predicted"/>
<accession>A0A194PKM5</accession>
<gene>
    <name evidence="1" type="ORF">RR46_10544</name>
</gene>
<evidence type="ECO:0000313" key="2">
    <source>
        <dbReference type="Proteomes" id="UP000053268"/>
    </source>
</evidence>
<name>A0A194PKM5_PAPXU</name>
<organism evidence="1 2">
    <name type="scientific">Papilio xuthus</name>
    <name type="common">Asian swallowtail butterfly</name>
    <dbReference type="NCBI Taxonomy" id="66420"/>
    <lineage>
        <taxon>Eukaryota</taxon>
        <taxon>Metazoa</taxon>
        <taxon>Ecdysozoa</taxon>
        <taxon>Arthropoda</taxon>
        <taxon>Hexapoda</taxon>
        <taxon>Insecta</taxon>
        <taxon>Pterygota</taxon>
        <taxon>Neoptera</taxon>
        <taxon>Endopterygota</taxon>
        <taxon>Lepidoptera</taxon>
        <taxon>Glossata</taxon>
        <taxon>Ditrysia</taxon>
        <taxon>Papilionoidea</taxon>
        <taxon>Papilionidae</taxon>
        <taxon>Papilioninae</taxon>
        <taxon>Papilio</taxon>
    </lineage>
</organism>
<reference evidence="1 2" key="1">
    <citation type="journal article" date="2015" name="Nat. Commun.">
        <title>Outbred genome sequencing and CRISPR/Cas9 gene editing in butterflies.</title>
        <authorList>
            <person name="Li X."/>
            <person name="Fan D."/>
            <person name="Zhang W."/>
            <person name="Liu G."/>
            <person name="Zhang L."/>
            <person name="Zhao L."/>
            <person name="Fang X."/>
            <person name="Chen L."/>
            <person name="Dong Y."/>
            <person name="Chen Y."/>
            <person name="Ding Y."/>
            <person name="Zhao R."/>
            <person name="Feng M."/>
            <person name="Zhu Y."/>
            <person name="Feng Y."/>
            <person name="Jiang X."/>
            <person name="Zhu D."/>
            <person name="Xiang H."/>
            <person name="Feng X."/>
            <person name="Li S."/>
            <person name="Wang J."/>
            <person name="Zhang G."/>
            <person name="Kronforst M.R."/>
            <person name="Wang W."/>
        </authorList>
    </citation>
    <scope>NUCLEOTIDE SEQUENCE [LARGE SCALE GENOMIC DNA]</scope>
    <source>
        <strain evidence="1">Ya'a_city_454_Px</strain>
        <tissue evidence="1">Whole body</tissue>
    </source>
</reference>
<dbReference type="EMBL" id="KQ459602">
    <property type="protein sequence ID" value="KPI93284.1"/>
    <property type="molecule type" value="Genomic_DNA"/>
</dbReference>
<evidence type="ECO:0000313" key="1">
    <source>
        <dbReference type="EMBL" id="KPI93284.1"/>
    </source>
</evidence>
<dbReference type="Proteomes" id="UP000053268">
    <property type="component" value="Unassembled WGS sequence"/>
</dbReference>
<sequence>MARTAGPAVRGRRVLRCCARGATLSAPLRTDVRSVVPAGPMARGPSLTSASLSIATPAAVAARLGSP</sequence>
<protein>
    <submittedName>
        <fullName evidence="1">Uncharacterized protein</fullName>
    </submittedName>
</protein>